<keyword evidence="1 2" id="KW-0456">Lyase</keyword>
<dbReference type="InterPro" id="IPR008948">
    <property type="entry name" value="L-Aspartase-like"/>
</dbReference>
<evidence type="ECO:0000313" key="2">
    <source>
        <dbReference type="EMBL" id="MFC6066385.1"/>
    </source>
</evidence>
<dbReference type="PANTHER" id="PTHR10362">
    <property type="entry name" value="HISTIDINE AMMONIA-LYASE"/>
    <property type="match status" value="1"/>
</dbReference>
<proteinExistence type="predicted"/>
<keyword evidence="3" id="KW-1185">Reference proteome</keyword>
<organism evidence="2 3">
    <name type="scientific">Streptomyces ochraceiscleroticus</name>
    <dbReference type="NCBI Taxonomy" id="47761"/>
    <lineage>
        <taxon>Bacteria</taxon>
        <taxon>Bacillati</taxon>
        <taxon>Actinomycetota</taxon>
        <taxon>Actinomycetes</taxon>
        <taxon>Kitasatosporales</taxon>
        <taxon>Streptomycetaceae</taxon>
        <taxon>Streptomyces</taxon>
    </lineage>
</organism>
<dbReference type="SUPFAM" id="SSF48557">
    <property type="entry name" value="L-aspartase-like"/>
    <property type="match status" value="1"/>
</dbReference>
<evidence type="ECO:0000256" key="1">
    <source>
        <dbReference type="ARBA" id="ARBA00023239"/>
    </source>
</evidence>
<gene>
    <name evidence="2" type="ORF">ACFP4F_28105</name>
</gene>
<evidence type="ECO:0000313" key="3">
    <source>
        <dbReference type="Proteomes" id="UP001596139"/>
    </source>
</evidence>
<dbReference type="EC" id="4.3.1.-" evidence="2"/>
<accession>A0ABW1MRK0</accession>
<dbReference type="InterPro" id="IPR024083">
    <property type="entry name" value="Fumarase/histidase_N"/>
</dbReference>
<comment type="caution">
    <text evidence="2">The sequence shown here is derived from an EMBL/GenBank/DDBJ whole genome shotgun (WGS) entry which is preliminary data.</text>
</comment>
<dbReference type="Gene3D" id="1.10.275.10">
    <property type="entry name" value="Fumarase/aspartase (N-terminal domain)"/>
    <property type="match status" value="1"/>
</dbReference>
<reference evidence="3" key="1">
    <citation type="journal article" date="2019" name="Int. J. Syst. Evol. Microbiol.">
        <title>The Global Catalogue of Microorganisms (GCM) 10K type strain sequencing project: providing services to taxonomists for standard genome sequencing and annotation.</title>
        <authorList>
            <consortium name="The Broad Institute Genomics Platform"/>
            <consortium name="The Broad Institute Genome Sequencing Center for Infectious Disease"/>
            <person name="Wu L."/>
            <person name="Ma J."/>
        </authorList>
    </citation>
    <scope>NUCLEOTIDE SEQUENCE [LARGE SCALE GENOMIC DNA]</scope>
    <source>
        <strain evidence="3">CGMCC 1.15180</strain>
    </source>
</reference>
<dbReference type="Proteomes" id="UP001596139">
    <property type="component" value="Unassembled WGS sequence"/>
</dbReference>
<dbReference type="GO" id="GO:0016829">
    <property type="term" value="F:lyase activity"/>
    <property type="evidence" value="ECO:0007669"/>
    <property type="project" value="UniProtKB-KW"/>
</dbReference>
<dbReference type="Pfam" id="PF00221">
    <property type="entry name" value="Lyase_aromatic"/>
    <property type="match status" value="1"/>
</dbReference>
<dbReference type="RefSeq" id="WP_031061995.1">
    <property type="nucleotide sequence ID" value="NZ_JBHSPX010000008.1"/>
</dbReference>
<name>A0ABW1MRK0_9ACTN</name>
<dbReference type="InterPro" id="IPR001106">
    <property type="entry name" value="Aromatic_Lyase"/>
</dbReference>
<protein>
    <submittedName>
        <fullName evidence="2">Aromatic amino acid ammonia-lyase</fullName>
        <ecNumber evidence="2">4.3.1.-</ecNumber>
    </submittedName>
</protein>
<dbReference type="Gene3D" id="1.20.200.10">
    <property type="entry name" value="Fumarase/aspartase (Central domain)"/>
    <property type="match status" value="1"/>
</dbReference>
<dbReference type="CDD" id="cd00332">
    <property type="entry name" value="PAL-HAL"/>
    <property type="match status" value="1"/>
</dbReference>
<sequence length="487" mass="51139">MTDSTPIRITGTNLRCADVVRAARRGATVDLDDEALKRAGRAYEIARDSGAKRAVYGRTTGVGANRHAVVAPDAVDQHGLRLLRSHAGGSGDPLPDDVVRGALVIRLNQLAAAGSGVHPRLLRALESALREDALPSVHARGAIGTGDLTALAEIALTLAGERPWTGKGLAPVPVSPGDALAFISSNAVTLAESVLAWHELRRLLRASHVITALSYCALRGSPEAFSEAVHTARPHHGSLHCAAEMRRLLRLDDDPPAGRRLQDPFGLRAFPQVHGPALDAGDALERILAIDINAAAENPLIDIDGEQVYHHGQFSTAYLALALDGLRAALHHAAELSAARLSDLVEPDLTGLPPFLAAGPAGSSGIMILEYVAHDALGQLRHAAAPVTLGTAVISRGLEDHASFSTQAARSTASAVSAYRTVLACELIGAVRALRMSGADLPPAPVTDAFAVAAERLPYVAEDHPLSDEIERAEAVIEEFADRSHTS</sequence>
<dbReference type="EMBL" id="JBHSPX010000008">
    <property type="protein sequence ID" value="MFC6066385.1"/>
    <property type="molecule type" value="Genomic_DNA"/>
</dbReference>